<organism evidence="2 3">
    <name type="scientific">Coemansia erecta</name>
    <dbReference type="NCBI Taxonomy" id="147472"/>
    <lineage>
        <taxon>Eukaryota</taxon>
        <taxon>Fungi</taxon>
        <taxon>Fungi incertae sedis</taxon>
        <taxon>Zoopagomycota</taxon>
        <taxon>Kickxellomycotina</taxon>
        <taxon>Kickxellomycetes</taxon>
        <taxon>Kickxellales</taxon>
        <taxon>Kickxellaceae</taxon>
        <taxon>Coemansia</taxon>
    </lineage>
</organism>
<proteinExistence type="predicted"/>
<name>A0A9W7Y5Y8_9FUNG</name>
<reference evidence="2" key="1">
    <citation type="submission" date="2022-07" db="EMBL/GenBank/DDBJ databases">
        <title>Phylogenomic reconstructions and comparative analyses of Kickxellomycotina fungi.</title>
        <authorList>
            <person name="Reynolds N.K."/>
            <person name="Stajich J.E."/>
            <person name="Barry K."/>
            <person name="Grigoriev I.V."/>
            <person name="Crous P."/>
            <person name="Smith M.E."/>
        </authorList>
    </citation>
    <scope>NUCLEOTIDE SEQUENCE</scope>
    <source>
        <strain evidence="2">NBRC 32514</strain>
    </source>
</reference>
<feature type="signal peptide" evidence="1">
    <location>
        <begin position="1"/>
        <end position="17"/>
    </location>
</feature>
<dbReference type="Proteomes" id="UP001149813">
    <property type="component" value="Unassembled WGS sequence"/>
</dbReference>
<evidence type="ECO:0000256" key="1">
    <source>
        <dbReference type="SAM" id="SignalP"/>
    </source>
</evidence>
<sequence length="163" mass="16649">MRCLTVLLLGIAAAISAHPLSTYAAYLPQPTIAQLQLRDRTKLITQQTTSYAAAVTTYLTASDFPIVYSSRASSAYEDDTPLVPAYSTYASGQDAGTTAAAAATTTATAVTAATAGSLCSLGVDFAACQGTSTVLLCGSRGVWEASGTCGTGLVCRNAICDWA</sequence>
<comment type="caution">
    <text evidence="2">The sequence shown here is derived from an EMBL/GenBank/DDBJ whole genome shotgun (WGS) entry which is preliminary data.</text>
</comment>
<dbReference type="AlphaFoldDB" id="A0A9W7Y5Y8"/>
<evidence type="ECO:0000313" key="3">
    <source>
        <dbReference type="Proteomes" id="UP001149813"/>
    </source>
</evidence>
<feature type="chain" id="PRO_5040927761" description="CBM1 domain-containing protein" evidence="1">
    <location>
        <begin position="18"/>
        <end position="163"/>
    </location>
</feature>
<evidence type="ECO:0000313" key="2">
    <source>
        <dbReference type="EMBL" id="KAJ1724568.1"/>
    </source>
</evidence>
<keyword evidence="1" id="KW-0732">Signal</keyword>
<keyword evidence="3" id="KW-1185">Reference proteome</keyword>
<gene>
    <name evidence="2" type="ORF">LPJ53_001158</name>
</gene>
<accession>A0A9W7Y5Y8</accession>
<evidence type="ECO:0008006" key="4">
    <source>
        <dbReference type="Google" id="ProtNLM"/>
    </source>
</evidence>
<protein>
    <recommendedName>
        <fullName evidence="4">CBM1 domain-containing protein</fullName>
    </recommendedName>
</protein>
<dbReference type="EMBL" id="JANBOJ010000027">
    <property type="protein sequence ID" value="KAJ1724568.1"/>
    <property type="molecule type" value="Genomic_DNA"/>
</dbReference>